<dbReference type="AlphaFoldDB" id="A0AAN5CSC1"/>
<accession>A0AAN5CSC1</accession>
<gene>
    <name evidence="2" type="ORF">PMAYCL1PPCAC_19477</name>
</gene>
<evidence type="ECO:0000256" key="1">
    <source>
        <dbReference type="SAM" id="MobiDB-lite"/>
    </source>
</evidence>
<comment type="caution">
    <text evidence="2">The sequence shown here is derived from an EMBL/GenBank/DDBJ whole genome shotgun (WGS) entry which is preliminary data.</text>
</comment>
<dbReference type="EMBL" id="BTRK01000004">
    <property type="protein sequence ID" value="GMR49282.1"/>
    <property type="molecule type" value="Genomic_DNA"/>
</dbReference>
<protein>
    <submittedName>
        <fullName evidence="2">Uncharacterized protein</fullName>
    </submittedName>
</protein>
<sequence>GGSYIKTGGCSYRDEIPSGSKEMLPLPAFALLAAMTAPITQSQILPVFDLKKFWDAYLALLQNPNAAFSNPTKAWNDMMGAWVVPGGGSTGNTKGDEPKPAEKPAARQGTVPIDISPEAALALAVFRREHQLHGDNGATADRSPSSGVFYRPQASPPDESRPFANGLPTSFGGRGFYSPYLSHPYFVALPVRTTSNNDADDSSEDSRESAGQKTSPLVGPGPSQAYSPPFGGQSTLPFIVQPHAIYQGFRPPSYQNIIVHQGGEGLNNGGAYGGSKSISVIQ</sequence>
<feature type="compositionally biased region" description="Basic and acidic residues" evidence="1">
    <location>
        <begin position="94"/>
        <end position="105"/>
    </location>
</feature>
<evidence type="ECO:0000313" key="2">
    <source>
        <dbReference type="EMBL" id="GMR49282.1"/>
    </source>
</evidence>
<reference evidence="3" key="1">
    <citation type="submission" date="2022-10" db="EMBL/GenBank/DDBJ databases">
        <title>Genome assembly of Pristionchus species.</title>
        <authorList>
            <person name="Yoshida K."/>
            <person name="Sommer R.J."/>
        </authorList>
    </citation>
    <scope>NUCLEOTIDE SEQUENCE [LARGE SCALE GENOMIC DNA]</scope>
    <source>
        <strain evidence="3">RS5460</strain>
    </source>
</reference>
<keyword evidence="3" id="KW-1185">Reference proteome</keyword>
<evidence type="ECO:0000313" key="3">
    <source>
        <dbReference type="Proteomes" id="UP001328107"/>
    </source>
</evidence>
<dbReference type="Proteomes" id="UP001328107">
    <property type="component" value="Unassembled WGS sequence"/>
</dbReference>
<feature type="region of interest" description="Disordered" evidence="1">
    <location>
        <begin position="134"/>
        <end position="166"/>
    </location>
</feature>
<proteinExistence type="predicted"/>
<feature type="region of interest" description="Disordered" evidence="1">
    <location>
        <begin position="194"/>
        <end position="230"/>
    </location>
</feature>
<organism evidence="2 3">
    <name type="scientific">Pristionchus mayeri</name>
    <dbReference type="NCBI Taxonomy" id="1317129"/>
    <lineage>
        <taxon>Eukaryota</taxon>
        <taxon>Metazoa</taxon>
        <taxon>Ecdysozoa</taxon>
        <taxon>Nematoda</taxon>
        <taxon>Chromadorea</taxon>
        <taxon>Rhabditida</taxon>
        <taxon>Rhabditina</taxon>
        <taxon>Diplogasteromorpha</taxon>
        <taxon>Diplogasteroidea</taxon>
        <taxon>Neodiplogasteridae</taxon>
        <taxon>Pristionchus</taxon>
    </lineage>
</organism>
<feature type="region of interest" description="Disordered" evidence="1">
    <location>
        <begin position="86"/>
        <end position="112"/>
    </location>
</feature>
<feature type="non-terminal residue" evidence="2">
    <location>
        <position position="1"/>
    </location>
</feature>
<name>A0AAN5CSC1_9BILA</name>